<evidence type="ECO:0000313" key="3">
    <source>
        <dbReference type="EMBL" id="CDK13598.1"/>
    </source>
</evidence>
<dbReference type="EMBL" id="BX284604">
    <property type="protein sequence ID" value="CDK13598.1"/>
    <property type="molecule type" value="Genomic_DNA"/>
</dbReference>
<dbReference type="OrthoDB" id="5775049at2759"/>
<organism evidence="3 4">
    <name type="scientific">Caenorhabditis elegans</name>
    <dbReference type="NCBI Taxonomy" id="6239"/>
    <lineage>
        <taxon>Eukaryota</taxon>
        <taxon>Metazoa</taxon>
        <taxon>Ecdysozoa</taxon>
        <taxon>Nematoda</taxon>
        <taxon>Chromadorea</taxon>
        <taxon>Rhabditida</taxon>
        <taxon>Rhabditina</taxon>
        <taxon>Rhabditomorpha</taxon>
        <taxon>Rhabditoidea</taxon>
        <taxon>Rhabditidae</taxon>
        <taxon>Peloderinae</taxon>
        <taxon>Caenorhabditis</taxon>
    </lineage>
</organism>
<dbReference type="FunCoup" id="V6CKP5">
    <property type="interactions" value="140"/>
</dbReference>
<keyword evidence="4" id="KW-1185">Reference proteome</keyword>
<dbReference type="SMART" id="SM00404">
    <property type="entry name" value="PTPc_motif"/>
    <property type="match status" value="1"/>
</dbReference>
<dbReference type="Pfam" id="PF00102">
    <property type="entry name" value="Y_phosphatase"/>
    <property type="match status" value="1"/>
</dbReference>
<dbReference type="GeneID" id="185664"/>
<dbReference type="Proteomes" id="UP000001940">
    <property type="component" value="Chromosome IV"/>
</dbReference>
<dbReference type="GO" id="GO:0004725">
    <property type="term" value="F:protein tyrosine phosphatase activity"/>
    <property type="evidence" value="ECO:0007669"/>
    <property type="project" value="InterPro"/>
</dbReference>
<feature type="domain" description="Tyrosine-protein phosphatase" evidence="2">
    <location>
        <begin position="24"/>
        <end position="290"/>
    </location>
</feature>
<dbReference type="RefSeq" id="NP_001293831.1">
    <property type="nucleotide sequence ID" value="NM_001306902.1"/>
</dbReference>
<dbReference type="AlphaFoldDB" id="V6CKP5"/>
<name>V6CKP5_CAEEL</name>
<dbReference type="PANTHER" id="PTHR46163:SF24">
    <property type="entry name" value="PROTEIN-TYROSINE PHOSPHATASE CATALYTIC DOMAIN-CONTAINING PROTEIN-RELATED"/>
    <property type="match status" value="1"/>
</dbReference>
<evidence type="ECO:0000259" key="2">
    <source>
        <dbReference type="PROSITE" id="PS50055"/>
    </source>
</evidence>
<dbReference type="SUPFAM" id="SSF52799">
    <property type="entry name" value="(Phosphotyrosine protein) phosphatases II"/>
    <property type="match status" value="1"/>
</dbReference>
<dbReference type="InterPro" id="IPR029021">
    <property type="entry name" value="Prot-tyrosine_phosphatase-like"/>
</dbReference>
<accession>V6CKP5</accession>
<dbReference type="ExpressionAtlas" id="V6CKP5">
    <property type="expression patterns" value="baseline and differential"/>
</dbReference>
<dbReference type="InterPro" id="IPR052782">
    <property type="entry name" value="Oocyte-zygote_transition_reg"/>
</dbReference>
<evidence type="ECO:0000313" key="5">
    <source>
        <dbReference type="WormBase" id="F42C5.5a"/>
    </source>
</evidence>
<dbReference type="AGR" id="WB:WBGene00018347"/>
<dbReference type="SMART" id="SM00194">
    <property type="entry name" value="PTPc"/>
    <property type="match status" value="1"/>
</dbReference>
<dbReference type="OMA" id="KENTCGD"/>
<dbReference type="InterPro" id="IPR000242">
    <property type="entry name" value="PTP_cat"/>
</dbReference>
<gene>
    <name evidence="3" type="ORF">CELE_F42C5.5</name>
    <name evidence="3 5" type="ORF">F42C5.5</name>
</gene>
<dbReference type="InParanoid" id="V6CKP5"/>
<dbReference type="PaxDb" id="6239-F42C5.5"/>
<dbReference type="Bgee" id="WBGene00018347">
    <property type="expression patterns" value="Expressed in adult organism and 2 other cell types or tissues"/>
</dbReference>
<dbReference type="PROSITE" id="PS50055">
    <property type="entry name" value="TYR_PHOSPHATASE_PTP"/>
    <property type="match status" value="1"/>
</dbReference>
<dbReference type="Gene3D" id="3.90.190.10">
    <property type="entry name" value="Protein tyrosine phosphatase superfamily"/>
    <property type="match status" value="1"/>
</dbReference>
<dbReference type="STRING" id="6239.F42C5.5a.1"/>
<sequence length="330" mass="37950">MTSQAAPTADIQEESQQTTVVGEPVDEFVHLQTTRGKETYQQDLDDMNLDDEKIERFIRNGEKNRFTNVTCFDEILDRENQEFFVHANTFRTPYGNFLISQAPNDSTNADHLHLMWIYNVQTVVCLVLPEEAGGYFVPKEGETFTSFQKYQIKTIGIFDEKQGVTVYQCELKSYKAPKKLNRRMVYIICCDTSVGSIRSPRQQTVIMEYMWAFEETNAIENEVALADATTTVLVHGIAGTRRCASFVVAAVMCKQLLETGQFSAMETWFEMRKRRAHTCTRKHDFFSSVYTFFAFCVQSSAVSETNENYAKTMEIVKDLLVKKNKEEKND</sequence>
<reference evidence="3 4" key="1">
    <citation type="journal article" date="1998" name="Science">
        <title>Genome sequence of the nematode C. elegans: a platform for investigating biology.</title>
        <authorList>
            <consortium name="The C. elegans sequencing consortium"/>
            <person name="Sulson J.E."/>
            <person name="Waterston R."/>
        </authorList>
    </citation>
    <scope>NUCLEOTIDE SEQUENCE [LARGE SCALE GENOMIC DNA]</scope>
    <source>
        <strain evidence="3 4">Bristol N2</strain>
    </source>
</reference>
<evidence type="ECO:0000256" key="1">
    <source>
        <dbReference type="SAM" id="MobiDB-lite"/>
    </source>
</evidence>
<dbReference type="eggNOG" id="KOG3544">
    <property type="taxonomic scope" value="Eukaryota"/>
</dbReference>
<proteinExistence type="predicted"/>
<dbReference type="KEGG" id="cel:CELE_F42C5.5"/>
<dbReference type="InterPro" id="IPR003595">
    <property type="entry name" value="Tyr_Pase_cat"/>
</dbReference>
<feature type="region of interest" description="Disordered" evidence="1">
    <location>
        <begin position="1"/>
        <end position="20"/>
    </location>
</feature>
<evidence type="ECO:0000313" key="4">
    <source>
        <dbReference type="Proteomes" id="UP000001940"/>
    </source>
</evidence>
<dbReference type="CTD" id="185664"/>
<dbReference type="PANTHER" id="PTHR46163">
    <property type="entry name" value="TYROSINE-PROTEIN PHOSPHATASE-RELATED"/>
    <property type="match status" value="1"/>
</dbReference>
<dbReference type="SMR" id="V6CKP5"/>
<dbReference type="WormBase" id="F42C5.5a">
    <property type="protein sequence ID" value="CE49457"/>
    <property type="gene ID" value="WBGene00018347"/>
</dbReference>
<protein>
    <submittedName>
        <fullName evidence="3">Tyrosine-protein phosphatase domain-containing protein</fullName>
    </submittedName>
</protein>